<dbReference type="Proteomes" id="UP001156691">
    <property type="component" value="Unassembled WGS sequence"/>
</dbReference>
<evidence type="ECO:0000313" key="2">
    <source>
        <dbReference type="Proteomes" id="UP001156691"/>
    </source>
</evidence>
<name>A0ABQ5W9F8_9HYPH</name>
<sequence length="119" mass="13225">MRGRLDYSFRAANVDLGARLHITPAKSPTARARHERLYRTLHDMLISRYSGRSFENVVVKGDYDSEANAVLDYEELGRAIVRFIVDVYHLAPARRSAGCDALRHVAGAPEEVSRPASAG</sequence>
<organism evidence="1 2">
    <name type="scientific">Devosia nitrariae</name>
    <dbReference type="NCBI Taxonomy" id="2071872"/>
    <lineage>
        <taxon>Bacteria</taxon>
        <taxon>Pseudomonadati</taxon>
        <taxon>Pseudomonadota</taxon>
        <taxon>Alphaproteobacteria</taxon>
        <taxon>Hyphomicrobiales</taxon>
        <taxon>Devosiaceae</taxon>
        <taxon>Devosia</taxon>
    </lineage>
</organism>
<accession>A0ABQ5W9F8</accession>
<evidence type="ECO:0000313" key="1">
    <source>
        <dbReference type="EMBL" id="GLQ56565.1"/>
    </source>
</evidence>
<dbReference type="RefSeq" id="WP_284341963.1">
    <property type="nucleotide sequence ID" value="NZ_BSNS01000020.1"/>
</dbReference>
<keyword evidence="2" id="KW-1185">Reference proteome</keyword>
<gene>
    <name evidence="1" type="ORF">GCM10010862_38240</name>
</gene>
<reference evidence="2" key="1">
    <citation type="journal article" date="2019" name="Int. J. Syst. Evol. Microbiol.">
        <title>The Global Catalogue of Microorganisms (GCM) 10K type strain sequencing project: providing services to taxonomists for standard genome sequencing and annotation.</title>
        <authorList>
            <consortium name="The Broad Institute Genomics Platform"/>
            <consortium name="The Broad Institute Genome Sequencing Center for Infectious Disease"/>
            <person name="Wu L."/>
            <person name="Ma J."/>
        </authorList>
    </citation>
    <scope>NUCLEOTIDE SEQUENCE [LARGE SCALE GENOMIC DNA]</scope>
    <source>
        <strain evidence="2">NBRC 112416</strain>
    </source>
</reference>
<dbReference type="EMBL" id="BSNS01000020">
    <property type="protein sequence ID" value="GLQ56565.1"/>
    <property type="molecule type" value="Genomic_DNA"/>
</dbReference>
<protein>
    <submittedName>
        <fullName evidence="1">Uncharacterized protein</fullName>
    </submittedName>
</protein>
<proteinExistence type="predicted"/>
<comment type="caution">
    <text evidence="1">The sequence shown here is derived from an EMBL/GenBank/DDBJ whole genome shotgun (WGS) entry which is preliminary data.</text>
</comment>